<protein>
    <submittedName>
        <fullName evidence="5">Ferredoxin-1</fullName>
    </submittedName>
</protein>
<keyword evidence="6" id="KW-1185">Reference proteome</keyword>
<dbReference type="EMBL" id="AKWH02000004">
    <property type="protein sequence ID" value="EKO53785.1"/>
    <property type="molecule type" value="Genomic_DNA"/>
</dbReference>
<accession>A0A828Y1A2</accession>
<comment type="caution">
    <text evidence="5">The sequence shown here is derived from an EMBL/GenBank/DDBJ whole genome shotgun (WGS) entry which is preliminary data.</text>
</comment>
<dbReference type="InterPro" id="IPR017896">
    <property type="entry name" value="4Fe4S_Fe-S-bd"/>
</dbReference>
<dbReference type="PROSITE" id="PS00198">
    <property type="entry name" value="4FE4S_FER_1"/>
    <property type="match status" value="1"/>
</dbReference>
<dbReference type="Pfam" id="PF00037">
    <property type="entry name" value="Fer4"/>
    <property type="match status" value="1"/>
</dbReference>
<dbReference type="SUPFAM" id="SSF54862">
    <property type="entry name" value="4Fe-4S ferredoxins"/>
    <property type="match status" value="1"/>
</dbReference>
<name>A0A828Y1A2_9LEPT</name>
<dbReference type="GO" id="GO:0046872">
    <property type="term" value="F:metal ion binding"/>
    <property type="evidence" value="ECO:0007669"/>
    <property type="project" value="UniProtKB-KW"/>
</dbReference>
<dbReference type="Gene3D" id="3.30.70.20">
    <property type="match status" value="1"/>
</dbReference>
<evidence type="ECO:0000256" key="1">
    <source>
        <dbReference type="ARBA" id="ARBA00022723"/>
    </source>
</evidence>
<organism evidence="5 6">
    <name type="scientific">Leptospira kirschneri str. 200802841</name>
    <dbReference type="NCBI Taxonomy" id="1193047"/>
    <lineage>
        <taxon>Bacteria</taxon>
        <taxon>Pseudomonadati</taxon>
        <taxon>Spirochaetota</taxon>
        <taxon>Spirochaetia</taxon>
        <taxon>Leptospirales</taxon>
        <taxon>Leptospiraceae</taxon>
        <taxon>Leptospira</taxon>
    </lineage>
</organism>
<reference evidence="5" key="1">
    <citation type="submission" date="2012-10" db="EMBL/GenBank/DDBJ databases">
        <authorList>
            <person name="Harkins D.M."/>
            <person name="Durkin A.S."/>
            <person name="Brinkac L.M."/>
            <person name="Selengut J.D."/>
            <person name="Sanka R."/>
            <person name="DePew J."/>
            <person name="Purushe J."/>
            <person name="Picardeau M."/>
            <person name="Werts C."/>
            <person name="Goarant C."/>
            <person name="Vinetz J.M."/>
            <person name="Sutton G.G."/>
            <person name="Nelson W.C."/>
            <person name="Fouts D.E."/>
        </authorList>
    </citation>
    <scope>NUCLEOTIDE SEQUENCE [LARGE SCALE GENOMIC DNA]</scope>
    <source>
        <strain evidence="5">200802841</strain>
    </source>
</reference>
<keyword evidence="1" id="KW-0479">Metal-binding</keyword>
<evidence type="ECO:0000259" key="4">
    <source>
        <dbReference type="PROSITE" id="PS51379"/>
    </source>
</evidence>
<evidence type="ECO:0000256" key="3">
    <source>
        <dbReference type="ARBA" id="ARBA00023014"/>
    </source>
</evidence>
<dbReference type="AlphaFoldDB" id="A0A828Y1A2"/>
<evidence type="ECO:0000313" key="6">
    <source>
        <dbReference type="Proteomes" id="UP000006339"/>
    </source>
</evidence>
<proteinExistence type="predicted"/>
<gene>
    <name evidence="5" type="ORF">LEP1GSC131_3173</name>
</gene>
<dbReference type="PROSITE" id="PS51379">
    <property type="entry name" value="4FE4S_FER_2"/>
    <property type="match status" value="1"/>
</dbReference>
<evidence type="ECO:0000256" key="2">
    <source>
        <dbReference type="ARBA" id="ARBA00023004"/>
    </source>
</evidence>
<dbReference type="Proteomes" id="UP000006339">
    <property type="component" value="Unassembled WGS sequence"/>
</dbReference>
<feature type="domain" description="4Fe-4S ferredoxin-type" evidence="4">
    <location>
        <begin position="9"/>
        <end position="38"/>
    </location>
</feature>
<evidence type="ECO:0000313" key="5">
    <source>
        <dbReference type="EMBL" id="EKO53785.1"/>
    </source>
</evidence>
<keyword evidence="2" id="KW-0408">Iron</keyword>
<keyword evidence="3" id="KW-0411">Iron-sulfur</keyword>
<sequence>MEAFREGTDCLYIEPSVCIDCNKCRPECPVEAIYPDYEVPFVWRDWIDINAQKAKCCPTILDVKIPLKKEGCINPEY</sequence>
<dbReference type="InterPro" id="IPR017900">
    <property type="entry name" value="4Fe4S_Fe_S_CS"/>
</dbReference>
<dbReference type="GO" id="GO:0051536">
    <property type="term" value="F:iron-sulfur cluster binding"/>
    <property type="evidence" value="ECO:0007669"/>
    <property type="project" value="UniProtKB-KW"/>
</dbReference>